<reference evidence="6 7" key="1">
    <citation type="submission" date="2023-06" db="EMBL/GenBank/DDBJ databases">
        <title>Thiopseudomonas sp. CY1220 draft genome sequence.</title>
        <authorList>
            <person name="Zhao G."/>
            <person name="An M."/>
        </authorList>
    </citation>
    <scope>NUCLEOTIDE SEQUENCE [LARGE SCALE GENOMIC DNA]</scope>
    <source>
        <strain evidence="6 7">CY1220</strain>
    </source>
</reference>
<evidence type="ECO:0000256" key="2">
    <source>
        <dbReference type="ARBA" id="ARBA00008467"/>
    </source>
</evidence>
<evidence type="ECO:0000313" key="7">
    <source>
        <dbReference type="Proteomes" id="UP001241056"/>
    </source>
</evidence>
<dbReference type="RefSeq" id="WP_289409635.1">
    <property type="nucleotide sequence ID" value="NZ_JAUCDY010000001.1"/>
</dbReference>
<dbReference type="Pfam" id="PF02801">
    <property type="entry name" value="Ketoacyl-synt_C"/>
    <property type="match status" value="1"/>
</dbReference>
<dbReference type="Proteomes" id="UP001241056">
    <property type="component" value="Unassembled WGS sequence"/>
</dbReference>
<dbReference type="InterPro" id="IPR016039">
    <property type="entry name" value="Thiolase-like"/>
</dbReference>
<dbReference type="PANTHER" id="PTHR11712">
    <property type="entry name" value="POLYKETIDE SYNTHASE-RELATED"/>
    <property type="match status" value="1"/>
</dbReference>
<dbReference type="PROSITE" id="PS52004">
    <property type="entry name" value="KS3_2"/>
    <property type="match status" value="1"/>
</dbReference>
<dbReference type="InterPro" id="IPR020841">
    <property type="entry name" value="PKS_Beta-ketoAc_synthase_dom"/>
</dbReference>
<dbReference type="PANTHER" id="PTHR11712:SF320">
    <property type="entry name" value="BETA-KETOACYL SYNTHASE"/>
    <property type="match status" value="1"/>
</dbReference>
<evidence type="ECO:0000256" key="4">
    <source>
        <dbReference type="RuleBase" id="RU003694"/>
    </source>
</evidence>
<sequence length="370" mass="40373">MSCYLHSPVLHSCLGESLAKAVAAVRNNQAPHTQPFTLNERLLEMPYFALKQQRQPIEHLQRIIEELISHYQADFSDQLLIVASSSLDIMLHEQNTRTKASFSAADSTPLNRIANLLQQQYGFQASLVINTACSSAANALLYGAYLIKHQLYAGVTILSYEPRSTIVQQGFAALELTSHSGLYRPFHPDSDGLILGEVYAAAMLSNEAKEHSLCRVLGGYSACDTTSVTGTCEDGSHIYAVIQQALNQAGCKAEDIDLVKLHGTATAVNDRAERNGILSFLQRANAPNLCTLKQWLGHGLGACGLSETLLLSACLQQGLLPTPRHAYVTDTFALQHNPQWTQSDSLILANFFGFGGNNASLILQTTRQEN</sequence>
<evidence type="ECO:0000256" key="1">
    <source>
        <dbReference type="ARBA" id="ARBA00005189"/>
    </source>
</evidence>
<dbReference type="InterPro" id="IPR014030">
    <property type="entry name" value="Ketoacyl_synth_N"/>
</dbReference>
<dbReference type="Gene3D" id="3.40.47.10">
    <property type="match status" value="1"/>
</dbReference>
<dbReference type="InterPro" id="IPR014031">
    <property type="entry name" value="Ketoacyl_synth_C"/>
</dbReference>
<evidence type="ECO:0000259" key="5">
    <source>
        <dbReference type="PROSITE" id="PS52004"/>
    </source>
</evidence>
<comment type="similarity">
    <text evidence="2 4">Belongs to the thiolase-like superfamily. Beta-ketoacyl-ACP synthases family.</text>
</comment>
<comment type="caution">
    <text evidence="6">The sequence shown here is derived from an EMBL/GenBank/DDBJ whole genome shotgun (WGS) entry which is preliminary data.</text>
</comment>
<keyword evidence="7" id="KW-1185">Reference proteome</keyword>
<protein>
    <submittedName>
        <fullName evidence="6">Beta-ketoacyl synthase N-terminal-like domain-containing protein</fullName>
    </submittedName>
</protein>
<gene>
    <name evidence="6" type="ORF">QEZ41_01750</name>
</gene>
<dbReference type="SUPFAM" id="SSF53901">
    <property type="entry name" value="Thiolase-like"/>
    <property type="match status" value="2"/>
</dbReference>
<keyword evidence="3 4" id="KW-0808">Transferase</keyword>
<evidence type="ECO:0000313" key="6">
    <source>
        <dbReference type="EMBL" id="MDM7857008.1"/>
    </source>
</evidence>
<name>A0ABT7SLE1_9GAMM</name>
<organism evidence="6 7">
    <name type="scientific">Thiopseudomonas acetoxidans</name>
    <dbReference type="NCBI Taxonomy" id="3041622"/>
    <lineage>
        <taxon>Bacteria</taxon>
        <taxon>Pseudomonadati</taxon>
        <taxon>Pseudomonadota</taxon>
        <taxon>Gammaproteobacteria</taxon>
        <taxon>Pseudomonadales</taxon>
        <taxon>Pseudomonadaceae</taxon>
        <taxon>Thiopseudomonas</taxon>
    </lineage>
</organism>
<accession>A0ABT7SLE1</accession>
<evidence type="ECO:0000256" key="3">
    <source>
        <dbReference type="ARBA" id="ARBA00022679"/>
    </source>
</evidence>
<dbReference type="Pfam" id="PF00109">
    <property type="entry name" value="ketoacyl-synt"/>
    <property type="match status" value="1"/>
</dbReference>
<comment type="pathway">
    <text evidence="1">Lipid metabolism.</text>
</comment>
<dbReference type="EMBL" id="JAUCDY010000001">
    <property type="protein sequence ID" value="MDM7857008.1"/>
    <property type="molecule type" value="Genomic_DNA"/>
</dbReference>
<proteinExistence type="inferred from homology"/>
<dbReference type="SMART" id="SM00825">
    <property type="entry name" value="PKS_KS"/>
    <property type="match status" value="1"/>
</dbReference>
<dbReference type="InterPro" id="IPR000794">
    <property type="entry name" value="Beta-ketoacyl_synthase"/>
</dbReference>
<feature type="domain" description="Ketosynthase family 3 (KS3)" evidence="5">
    <location>
        <begin position="1"/>
        <end position="365"/>
    </location>
</feature>